<feature type="region of interest" description="Disordered" evidence="1">
    <location>
        <begin position="97"/>
        <end position="155"/>
    </location>
</feature>
<dbReference type="Proteomes" id="UP001230951">
    <property type="component" value="Unassembled WGS sequence"/>
</dbReference>
<accession>A0AAW8DH66</accession>
<feature type="compositionally biased region" description="Low complexity" evidence="1">
    <location>
        <begin position="114"/>
        <end position="150"/>
    </location>
</feature>
<evidence type="ECO:0000313" key="4">
    <source>
        <dbReference type="EMBL" id="MDQ0180439.1"/>
    </source>
</evidence>
<protein>
    <submittedName>
        <fullName evidence="3">Outer membrane biosynthesis protein TonB</fullName>
    </submittedName>
</protein>
<organism evidence="3 6">
    <name type="scientific">Arthrobacter bambusae</name>
    <dbReference type="NCBI Taxonomy" id="1338426"/>
    <lineage>
        <taxon>Bacteria</taxon>
        <taxon>Bacillati</taxon>
        <taxon>Actinomycetota</taxon>
        <taxon>Actinomycetes</taxon>
        <taxon>Micrococcales</taxon>
        <taxon>Micrococcaceae</taxon>
        <taxon>Arthrobacter</taxon>
    </lineage>
</organism>
<evidence type="ECO:0000313" key="5">
    <source>
        <dbReference type="Proteomes" id="UP001230951"/>
    </source>
</evidence>
<dbReference type="AlphaFoldDB" id="A0AAW8DH66"/>
<evidence type="ECO:0000256" key="2">
    <source>
        <dbReference type="SAM" id="Phobius"/>
    </source>
</evidence>
<keyword evidence="5" id="KW-1185">Reference proteome</keyword>
<gene>
    <name evidence="3" type="ORF">J2S90_002273</name>
    <name evidence="4" type="ORF">J2S93_001861</name>
</gene>
<evidence type="ECO:0000313" key="3">
    <source>
        <dbReference type="EMBL" id="MDP9905307.1"/>
    </source>
</evidence>
<feature type="compositionally biased region" description="Pro residues" evidence="1">
    <location>
        <begin position="60"/>
        <end position="73"/>
    </location>
</feature>
<evidence type="ECO:0000256" key="1">
    <source>
        <dbReference type="SAM" id="MobiDB-lite"/>
    </source>
</evidence>
<feature type="transmembrane region" description="Helical" evidence="2">
    <location>
        <begin position="177"/>
        <end position="200"/>
    </location>
</feature>
<dbReference type="EMBL" id="JAUSRG010000005">
    <property type="protein sequence ID" value="MDP9905307.1"/>
    <property type="molecule type" value="Genomic_DNA"/>
</dbReference>
<dbReference type="EMBL" id="JAUSTF010000003">
    <property type="protein sequence ID" value="MDQ0180439.1"/>
    <property type="molecule type" value="Genomic_DNA"/>
</dbReference>
<dbReference type="RefSeq" id="WP_284989778.1">
    <property type="nucleotide sequence ID" value="NZ_JAUSRG010000005.1"/>
</dbReference>
<name>A0AAW8DH66_9MICC</name>
<feature type="compositionally biased region" description="Pro residues" evidence="1">
    <location>
        <begin position="97"/>
        <end position="108"/>
    </location>
</feature>
<keyword evidence="2" id="KW-0472">Membrane</keyword>
<sequence length="207" mass="20561">MTQRSSARSGGATRAAVRRPFSVALAGIAMAVVMCAFPLLSAHAETTLAPQNSQSTTAPTPAPDPAPTEPTPTQPIIVDPAPSKPPVVVPVAPAPAPVAPAPAAPEPAPMTQVTVEPEPSVAPSEASVASSPATPSNSPTASASPSASSNWNTPIQDGLKATQAASVSGTKGPGSDMFAVIAIMGGVLLVAAGGIAFALWSRHRFTH</sequence>
<reference evidence="3 5" key="1">
    <citation type="submission" date="2023-07" db="EMBL/GenBank/DDBJ databases">
        <title>Sorghum-associated microbial communities from plants grown in Nebraska, USA.</title>
        <authorList>
            <person name="Schachtman D."/>
        </authorList>
    </citation>
    <scope>NUCLEOTIDE SEQUENCE</scope>
    <source>
        <strain evidence="3">DS1006</strain>
        <strain evidence="4 5">DS1016</strain>
    </source>
</reference>
<comment type="caution">
    <text evidence="3">The sequence shown here is derived from an EMBL/GenBank/DDBJ whole genome shotgun (WGS) entry which is preliminary data.</text>
</comment>
<feature type="transmembrane region" description="Helical" evidence="2">
    <location>
        <begin position="21"/>
        <end position="40"/>
    </location>
</feature>
<dbReference type="Proteomes" id="UP001242995">
    <property type="component" value="Unassembled WGS sequence"/>
</dbReference>
<keyword evidence="2" id="KW-0812">Transmembrane</keyword>
<feature type="region of interest" description="Disordered" evidence="1">
    <location>
        <begin position="50"/>
        <end position="82"/>
    </location>
</feature>
<keyword evidence="2" id="KW-1133">Transmembrane helix</keyword>
<evidence type="ECO:0000313" key="6">
    <source>
        <dbReference type="Proteomes" id="UP001242995"/>
    </source>
</evidence>
<proteinExistence type="predicted"/>